<sequence length="220" mass="24268">MKHLRLTTRLEPSVIPPFYAVVAESSPISELRVIDWNVAADEVGTLLYAIDGDAEMFREAADETNGITRISLSAQDRPTSYALVEASPRAIPFFSTFMAVTARAGLVVRKPLVYRDARSFGNVVGEPTALQEAIEQTPPEVHVTVEQISPFPSTVEDPSRGLTDRQREVIEVARENGYYDQPRGTTHAEIAAELDCAPNTVTTHLQKAEAKLVHAVLRRE</sequence>
<keyword evidence="2" id="KW-0804">Transcription</keyword>
<organism evidence="5 6">
    <name type="scientific">Halogeometricum borinquense</name>
    <dbReference type="NCBI Taxonomy" id="60847"/>
    <lineage>
        <taxon>Archaea</taxon>
        <taxon>Methanobacteriati</taxon>
        <taxon>Methanobacteriota</taxon>
        <taxon>Stenosarchaea group</taxon>
        <taxon>Halobacteria</taxon>
        <taxon>Halobacteriales</taxon>
        <taxon>Haloferacaceae</taxon>
        <taxon>Halogeometricum</taxon>
    </lineage>
</organism>
<dbReference type="GO" id="GO:0006355">
    <property type="term" value="P:regulation of DNA-templated transcription"/>
    <property type="evidence" value="ECO:0007669"/>
    <property type="project" value="InterPro"/>
</dbReference>
<dbReference type="GO" id="GO:0003677">
    <property type="term" value="F:DNA binding"/>
    <property type="evidence" value="ECO:0007669"/>
    <property type="project" value="InterPro"/>
</dbReference>
<proteinExistence type="predicted"/>
<dbReference type="SUPFAM" id="SSF46894">
    <property type="entry name" value="C-terminal effector domain of the bipartite response regulators"/>
    <property type="match status" value="1"/>
</dbReference>
<evidence type="ECO:0000313" key="5">
    <source>
        <dbReference type="EMBL" id="QIB75612.1"/>
    </source>
</evidence>
<dbReference type="Gene3D" id="1.10.10.10">
    <property type="entry name" value="Winged helix-like DNA-binding domain superfamily/Winged helix DNA-binding domain"/>
    <property type="match status" value="1"/>
</dbReference>
<evidence type="ECO:0000259" key="3">
    <source>
        <dbReference type="Pfam" id="PF04967"/>
    </source>
</evidence>
<dbReference type="InterPro" id="IPR016032">
    <property type="entry name" value="Sig_transdc_resp-reg_C-effctor"/>
</dbReference>
<dbReference type="InterPro" id="IPR036388">
    <property type="entry name" value="WH-like_DNA-bd_sf"/>
</dbReference>
<dbReference type="Pfam" id="PF04967">
    <property type="entry name" value="HTH_10"/>
    <property type="match status" value="1"/>
</dbReference>
<dbReference type="InterPro" id="IPR056493">
    <property type="entry name" value="HVO_0513_N"/>
</dbReference>
<accession>A0A6C0UJE4</accession>
<dbReference type="Pfam" id="PF24278">
    <property type="entry name" value="HVO_0513_N"/>
    <property type="match status" value="1"/>
</dbReference>
<evidence type="ECO:0000256" key="2">
    <source>
        <dbReference type="ARBA" id="ARBA00023163"/>
    </source>
</evidence>
<dbReference type="PANTHER" id="PTHR34236:SF1">
    <property type="entry name" value="DIMETHYL SULFOXIDE REDUCTASE TRANSCRIPTIONAL ACTIVATOR"/>
    <property type="match status" value="1"/>
</dbReference>
<name>A0A6C0UJE4_9EURY</name>
<reference evidence="5 6" key="1">
    <citation type="submission" date="2020-02" db="EMBL/GenBank/DDBJ databases">
        <title>Whole genome sequence of Halogeometricum borinquense strain wsp4.</title>
        <authorList>
            <person name="Verma D.K."/>
            <person name="Gopal K."/>
            <person name="Prasad E.S."/>
        </authorList>
    </citation>
    <scope>NUCLEOTIDE SEQUENCE [LARGE SCALE GENOMIC DNA]</scope>
    <source>
        <strain evidence="6">wsp4</strain>
    </source>
</reference>
<feature type="domain" description="HTH bat-type" evidence="3">
    <location>
        <begin position="162"/>
        <end position="213"/>
    </location>
</feature>
<dbReference type="PANTHER" id="PTHR34236">
    <property type="entry name" value="DIMETHYL SULFOXIDE REDUCTASE TRANSCRIPTIONAL ACTIVATOR"/>
    <property type="match status" value="1"/>
</dbReference>
<dbReference type="EMBL" id="CP048739">
    <property type="protein sequence ID" value="QIB75612.1"/>
    <property type="molecule type" value="Genomic_DNA"/>
</dbReference>
<evidence type="ECO:0000256" key="1">
    <source>
        <dbReference type="ARBA" id="ARBA00023015"/>
    </source>
</evidence>
<keyword evidence="1" id="KW-0805">Transcription regulation</keyword>
<dbReference type="Proteomes" id="UP000465846">
    <property type="component" value="Chromosome"/>
</dbReference>
<feature type="domain" description="HVO-0513-like N-terminal" evidence="4">
    <location>
        <begin position="17"/>
        <end position="149"/>
    </location>
</feature>
<evidence type="ECO:0000313" key="6">
    <source>
        <dbReference type="Proteomes" id="UP000465846"/>
    </source>
</evidence>
<dbReference type="InterPro" id="IPR007050">
    <property type="entry name" value="HTH_bacterioopsin"/>
</dbReference>
<evidence type="ECO:0000259" key="4">
    <source>
        <dbReference type="Pfam" id="PF24278"/>
    </source>
</evidence>
<dbReference type="AlphaFoldDB" id="A0A6C0UJE4"/>
<dbReference type="RefSeq" id="WP_163487373.1">
    <property type="nucleotide sequence ID" value="NZ_CP048739.1"/>
</dbReference>
<dbReference type="GeneID" id="44080880"/>
<gene>
    <name evidence="5" type="ORF">G3I44_15725</name>
</gene>
<protein>
    <submittedName>
        <fullName evidence="5">Bacterio-opsin activator</fullName>
    </submittedName>
</protein>